<evidence type="ECO:0000313" key="2">
    <source>
        <dbReference type="Proteomes" id="UP000294321"/>
    </source>
</evidence>
<accession>A0A4V1ALT3</accession>
<dbReference type="KEGG" id="lji:ELX58_06065"/>
<sequence>MNSVSREVTKLLENYCTAEAIQRITGDGFLVNLINNFHGNFNTYLYRRGHVQILSYRKITEILKKPLKNNKYLDDLCVYDPSSHEYRFIQAKDAGTIRMLIKKWYQNSNEINLRIELLFNSKIGTKYISDQTGVPQKLISKSRHGKLPINKIGAENRLKLENLYLNSQFAQHIRNLRIKLAV</sequence>
<evidence type="ECO:0000313" key="1">
    <source>
        <dbReference type="EMBL" id="QBP18699.1"/>
    </source>
</evidence>
<proteinExistence type="predicted"/>
<organism evidence="1 2">
    <name type="scientific">Acetilactobacillus jinshanensis</name>
    <dbReference type="NCBI Taxonomy" id="1720083"/>
    <lineage>
        <taxon>Bacteria</taxon>
        <taxon>Bacillati</taxon>
        <taxon>Bacillota</taxon>
        <taxon>Bacilli</taxon>
        <taxon>Lactobacillales</taxon>
        <taxon>Lactobacillaceae</taxon>
        <taxon>Acetilactobacillus</taxon>
    </lineage>
</organism>
<dbReference type="AlphaFoldDB" id="A0A4V1ALT3"/>
<dbReference type="Proteomes" id="UP000294321">
    <property type="component" value="Chromosome"/>
</dbReference>
<reference evidence="2" key="1">
    <citation type="submission" date="2018-12" db="EMBL/GenBank/DDBJ databases">
        <title>A new species of lactobacillus.</title>
        <authorList>
            <person name="Jian Y."/>
            <person name="Xin L."/>
            <person name="Hong Z.J."/>
            <person name="Ming L.Z."/>
            <person name="Hong X.Z."/>
        </authorList>
    </citation>
    <scope>NUCLEOTIDE SEQUENCE [LARGE SCALE GENOMIC DNA]</scope>
    <source>
        <strain evidence="2">HSLZ-75</strain>
    </source>
</reference>
<gene>
    <name evidence="1" type="ORF">ELX58_06065</name>
</gene>
<dbReference type="EMBL" id="CP034726">
    <property type="protein sequence ID" value="QBP18699.1"/>
    <property type="molecule type" value="Genomic_DNA"/>
</dbReference>
<keyword evidence="2" id="KW-1185">Reference proteome</keyword>
<protein>
    <submittedName>
        <fullName evidence="1">Uncharacterized protein</fullName>
    </submittedName>
</protein>
<name>A0A4V1ALT3_9LACO</name>
<dbReference type="RefSeq" id="WP_133442257.1">
    <property type="nucleotide sequence ID" value="NZ_CP034726.1"/>
</dbReference>